<comment type="caution">
    <text evidence="1">The sequence shown here is derived from an EMBL/GenBank/DDBJ whole genome shotgun (WGS) entry which is preliminary data.</text>
</comment>
<protein>
    <recommendedName>
        <fullName evidence="3">Apea-like HEPN domain-containing protein</fullName>
    </recommendedName>
</protein>
<dbReference type="EMBL" id="JBBHLI010000001">
    <property type="protein sequence ID" value="MEK9499857.1"/>
    <property type="molecule type" value="Genomic_DNA"/>
</dbReference>
<evidence type="ECO:0000313" key="1">
    <source>
        <dbReference type="EMBL" id="MEK9499857.1"/>
    </source>
</evidence>
<evidence type="ECO:0008006" key="3">
    <source>
        <dbReference type="Google" id="ProtNLM"/>
    </source>
</evidence>
<reference evidence="1 2" key="1">
    <citation type="submission" date="2024-02" db="EMBL/GenBank/DDBJ databases">
        <title>A novel Gemmatimonadota bacterium.</title>
        <authorList>
            <person name="Du Z.-J."/>
            <person name="Ye Y.-Q."/>
        </authorList>
    </citation>
    <scope>NUCLEOTIDE SEQUENCE [LARGE SCALE GENOMIC DNA]</scope>
    <source>
        <strain evidence="1 2">DH-20</strain>
    </source>
</reference>
<accession>A0ABU9E574</accession>
<evidence type="ECO:0000313" key="2">
    <source>
        <dbReference type="Proteomes" id="UP001484239"/>
    </source>
</evidence>
<proteinExistence type="predicted"/>
<sequence length="588" mass="66456">MYVIKDWHGSHTDVSQYFIARWAQLCDSSESITRRSRTTNGYILLDEIYHACQLAQRRRQNTRRLKAVLTEAADDRIRTSVPNDPVLRVGFPTLIDSVKRWSELDLEPAGVERIRRESLTAVATLEGEYRARLQTELLALDLRGERFDTLATRIEEILGALLPQLLYEGHSLAFLQLPARQLWKRNLDDETIPHVLKFVSDEHRTYACFLPTGGDEPLKAQLRATDESLTANDFFEPPDDLKGWSFEVAGRDPYTALRESVTTASRRARVTAADVGDDLLVPVWKGTYYKTSQGKFVAYDLDEHRDPVIPGGRADTLRTTLEKVGESLESLSDEALDDLEEPLHFYNLARSVTSLENSYTLLWTALESLTGLRGDKADIVAVQDVLGSALSLGAVGRRVVSTVSRIRSTGKLRGWRYLGPSSSEYEPAGLVDWIVWMVDASTKDSPNDPYEVLNEDPLLCRQWREINEGWAMLGDLRTVCADSERATRYHLDRIYLHRNLVIHSGTFGHPAGNLWVHFEWYVGKLLALAVIMSRRPLATGGDLRDQVAGTLIGQAEATLEYLKRHQQDPITHERLHLSGLTRFPAVCF</sequence>
<gene>
    <name evidence="1" type="ORF">WI372_02530</name>
</gene>
<organism evidence="1 2">
    <name type="scientific">Gaopeijia maritima</name>
    <dbReference type="NCBI Taxonomy" id="3119007"/>
    <lineage>
        <taxon>Bacteria</taxon>
        <taxon>Pseudomonadati</taxon>
        <taxon>Gemmatimonadota</taxon>
        <taxon>Longimicrobiia</taxon>
        <taxon>Gaopeijiales</taxon>
        <taxon>Gaopeijiaceae</taxon>
        <taxon>Gaopeijia</taxon>
    </lineage>
</organism>
<dbReference type="Proteomes" id="UP001484239">
    <property type="component" value="Unassembled WGS sequence"/>
</dbReference>
<keyword evidence="2" id="KW-1185">Reference proteome</keyword>
<dbReference type="RefSeq" id="WP_405278032.1">
    <property type="nucleotide sequence ID" value="NZ_JBBHLI010000001.1"/>
</dbReference>
<name>A0ABU9E574_9BACT</name>